<evidence type="ECO:0000313" key="3">
    <source>
        <dbReference type="EMBL" id="GMF51819.1"/>
    </source>
</evidence>
<dbReference type="OrthoDB" id="101648at2759"/>
<comment type="caution">
    <text evidence="3">The sequence shown here is derived from an EMBL/GenBank/DDBJ whole genome shotgun (WGS) entry which is preliminary data.</text>
</comment>
<keyword evidence="4" id="KW-1185">Reference proteome</keyword>
<keyword evidence="1" id="KW-0175">Coiled coil</keyword>
<gene>
    <name evidence="3" type="ORF">Pfra01_002108200</name>
</gene>
<sequence>MTLARKYPPHGWTALLQPNYDKTTAFAATQDGFLNPQSNTIESHPESISEDTGNPTSAPVAAPDGHLLPSRARSTDKTNSHPQQHRLRLCKELLRSRQQQIKRMEEKLEKMSEYSLKLLNERDELAAMISREKVDVTRLAAAVGAPSHDVGYVMSYSVVLEECCNIMLYER</sequence>
<feature type="region of interest" description="Disordered" evidence="2">
    <location>
        <begin position="34"/>
        <end position="85"/>
    </location>
</feature>
<feature type="coiled-coil region" evidence="1">
    <location>
        <begin position="87"/>
        <end position="124"/>
    </location>
</feature>
<organism evidence="3 4">
    <name type="scientific">Phytophthora fragariaefolia</name>
    <dbReference type="NCBI Taxonomy" id="1490495"/>
    <lineage>
        <taxon>Eukaryota</taxon>
        <taxon>Sar</taxon>
        <taxon>Stramenopiles</taxon>
        <taxon>Oomycota</taxon>
        <taxon>Peronosporomycetes</taxon>
        <taxon>Peronosporales</taxon>
        <taxon>Peronosporaceae</taxon>
        <taxon>Phytophthora</taxon>
    </lineage>
</organism>
<dbReference type="Proteomes" id="UP001165121">
    <property type="component" value="Unassembled WGS sequence"/>
</dbReference>
<dbReference type="EMBL" id="BSXT01002956">
    <property type="protein sequence ID" value="GMF51819.1"/>
    <property type="molecule type" value="Genomic_DNA"/>
</dbReference>
<name>A0A9W6Y3G4_9STRA</name>
<proteinExistence type="predicted"/>
<evidence type="ECO:0000256" key="1">
    <source>
        <dbReference type="SAM" id="Coils"/>
    </source>
</evidence>
<protein>
    <submittedName>
        <fullName evidence="3">Unnamed protein product</fullName>
    </submittedName>
</protein>
<reference evidence="3" key="1">
    <citation type="submission" date="2023-04" db="EMBL/GenBank/DDBJ databases">
        <title>Phytophthora fragariaefolia NBRC 109709.</title>
        <authorList>
            <person name="Ichikawa N."/>
            <person name="Sato H."/>
            <person name="Tonouchi N."/>
        </authorList>
    </citation>
    <scope>NUCLEOTIDE SEQUENCE</scope>
    <source>
        <strain evidence="3">NBRC 109709</strain>
    </source>
</reference>
<dbReference type="AlphaFoldDB" id="A0A9W6Y3G4"/>
<evidence type="ECO:0000256" key="2">
    <source>
        <dbReference type="SAM" id="MobiDB-lite"/>
    </source>
</evidence>
<accession>A0A9W6Y3G4</accession>
<evidence type="ECO:0000313" key="4">
    <source>
        <dbReference type="Proteomes" id="UP001165121"/>
    </source>
</evidence>